<dbReference type="PROSITE" id="PS00778">
    <property type="entry name" value="HIS_ACID_PHOSPHAT_2"/>
    <property type="match status" value="1"/>
</dbReference>
<dbReference type="GeneID" id="106171365"/>
<dbReference type="CDD" id="cd07061">
    <property type="entry name" value="HP_HAP_like"/>
    <property type="match status" value="1"/>
</dbReference>
<dbReference type="RefSeq" id="XP_013407127.2">
    <property type="nucleotide sequence ID" value="XM_013551673.2"/>
</dbReference>
<evidence type="ECO:0000313" key="8">
    <source>
        <dbReference type="RefSeq" id="XP_013407127.2"/>
    </source>
</evidence>
<gene>
    <name evidence="8" type="primary">LOC106171365</name>
</gene>
<dbReference type="Gene3D" id="3.40.50.1240">
    <property type="entry name" value="Phosphoglycerate mutase-like"/>
    <property type="match status" value="1"/>
</dbReference>
<dbReference type="InterPro" id="IPR050645">
    <property type="entry name" value="Histidine_acid_phosphatase"/>
</dbReference>
<evidence type="ECO:0000256" key="2">
    <source>
        <dbReference type="ARBA" id="ARBA00022801"/>
    </source>
</evidence>
<evidence type="ECO:0000256" key="1">
    <source>
        <dbReference type="ARBA" id="ARBA00005375"/>
    </source>
</evidence>
<dbReference type="AlphaFoldDB" id="A0A1S3J9P8"/>
<keyword evidence="2" id="KW-0378">Hydrolase</keyword>
<keyword evidence="6" id="KW-1133">Transmembrane helix</keyword>
<dbReference type="FunCoup" id="A0A1S3J9P8">
    <property type="interactions" value="124"/>
</dbReference>
<dbReference type="GO" id="GO:0050650">
    <property type="term" value="P:chondroitin sulfate proteoglycan biosynthetic process"/>
    <property type="evidence" value="ECO:0007669"/>
    <property type="project" value="TreeGrafter"/>
</dbReference>
<dbReference type="InterPro" id="IPR000560">
    <property type="entry name" value="His_Pase_clade-2"/>
</dbReference>
<evidence type="ECO:0000256" key="4">
    <source>
        <dbReference type="ARBA" id="ARBA00040357"/>
    </source>
</evidence>
<dbReference type="Pfam" id="PF00328">
    <property type="entry name" value="His_Phos_2"/>
    <property type="match status" value="2"/>
</dbReference>
<organism evidence="7 8">
    <name type="scientific">Lingula anatina</name>
    <name type="common">Brachiopod</name>
    <name type="synonym">Lingula unguis</name>
    <dbReference type="NCBI Taxonomy" id="7574"/>
    <lineage>
        <taxon>Eukaryota</taxon>
        <taxon>Metazoa</taxon>
        <taxon>Spiralia</taxon>
        <taxon>Lophotrochozoa</taxon>
        <taxon>Brachiopoda</taxon>
        <taxon>Linguliformea</taxon>
        <taxon>Lingulata</taxon>
        <taxon>Lingulida</taxon>
        <taxon>Linguloidea</taxon>
        <taxon>Lingulidae</taxon>
        <taxon>Lingula</taxon>
    </lineage>
</organism>
<comment type="catalytic activity">
    <reaction evidence="3">
        <text>3-O-[beta-D-GlcA-(1-&gt;3)-beta-D-Gal-(1-&gt;3)-beta-D-Gal-(1-&gt;4)-beta-D-2-O-P-Xyl]-L-seryl-[protein] + H2O = 3-O-(beta-D-GlcA-(1-&gt;3)-beta-D-Gal-(1-&gt;3)-beta-D-Gal-(1-&gt;4)-beta-D-Xyl)-L-seryl-[protein] + phosphate</text>
        <dbReference type="Rhea" id="RHEA:56512"/>
        <dbReference type="Rhea" id="RHEA-COMP:12573"/>
        <dbReference type="Rhea" id="RHEA-COMP:14559"/>
        <dbReference type="ChEBI" id="CHEBI:15377"/>
        <dbReference type="ChEBI" id="CHEBI:43474"/>
        <dbReference type="ChEBI" id="CHEBI:132093"/>
        <dbReference type="ChEBI" id="CHEBI:140495"/>
    </reaction>
</comment>
<keyword evidence="6" id="KW-0472">Membrane</keyword>
<dbReference type="InParanoid" id="A0A1S3J9P8"/>
<protein>
    <recommendedName>
        <fullName evidence="4">2-phosphoxylose phosphatase 1</fullName>
    </recommendedName>
    <alternativeName>
        <fullName evidence="5">Acid phosphatase-like protein 2</fullName>
    </alternativeName>
</protein>
<dbReference type="InterPro" id="IPR029033">
    <property type="entry name" value="His_PPase_superfam"/>
</dbReference>
<comment type="similarity">
    <text evidence="1">Belongs to the histidine acid phosphatase family.</text>
</comment>
<accession>A0A1S3J9P8</accession>
<dbReference type="Proteomes" id="UP000085678">
    <property type="component" value="Unplaced"/>
</dbReference>
<dbReference type="STRING" id="7574.A0A1S3J9P8"/>
<dbReference type="OrthoDB" id="10262962at2759"/>
<dbReference type="PANTHER" id="PTHR11567:SF110">
    <property type="entry name" value="2-PHOSPHOXYLOSE PHOSPHATASE 1"/>
    <property type="match status" value="1"/>
</dbReference>
<keyword evidence="7" id="KW-1185">Reference proteome</keyword>
<evidence type="ECO:0000313" key="7">
    <source>
        <dbReference type="Proteomes" id="UP000085678"/>
    </source>
</evidence>
<evidence type="ECO:0000256" key="3">
    <source>
        <dbReference type="ARBA" id="ARBA00036311"/>
    </source>
</evidence>
<sequence>MAVSALGCATWWRLKLAMLLVLVVVMFFILRSLSRGPEVIRLPAVHSRAGEYIQVRPEFIPRKKSFKGCENNPGALFDYGKDDVLSYCNSPFRQEERGDTGEGINNRGYQLLAAYVVIRHGDRSPMGHNNSVLSLYKQLSLSCKFDDGLLQQASEMSSYVRTMSSHSYLQTQFNGFELHPESHHCGSAMLTPLGATQHVKLGLHLQGAYVNKHKLLAENFTQSDMLLMSTNRGRTVQSALAFLYGFLPGFSFSKFRLDIGSYQYDNYCDELILGQPCKCGALLRLKAQMREDITQKIKTDPILISVADRFSGAKRAPWPAEIMDVLMGYACHNVDLPKLNGKCVDIDDLEAVVKAAYTLIGYQQQSDSHRKASVLIAYPLVLRLSKLMAAHMYKYKAKRQPVKFALFSGHDTTISPLLTALGLHDGIWPPFASRLTFELYRSVANERLYMRVVYLGKDVTRKLRFCGGSLIDGMCPLKNFLKFAKVGLLREFQTTSYEVACSG</sequence>
<dbReference type="PANTHER" id="PTHR11567">
    <property type="entry name" value="ACID PHOSPHATASE-RELATED"/>
    <property type="match status" value="1"/>
</dbReference>
<dbReference type="InterPro" id="IPR033379">
    <property type="entry name" value="Acid_Pase_AS"/>
</dbReference>
<reference evidence="8" key="1">
    <citation type="submission" date="2025-08" db="UniProtKB">
        <authorList>
            <consortium name="RefSeq"/>
        </authorList>
    </citation>
    <scope>IDENTIFICATION</scope>
    <source>
        <tissue evidence="8">Gonads</tissue>
    </source>
</reference>
<dbReference type="KEGG" id="lak:106171365"/>
<name>A0A1S3J9P8_LINAN</name>
<dbReference type="GO" id="GO:0005794">
    <property type="term" value="C:Golgi apparatus"/>
    <property type="evidence" value="ECO:0007669"/>
    <property type="project" value="TreeGrafter"/>
</dbReference>
<keyword evidence="6" id="KW-0812">Transmembrane</keyword>
<proteinExistence type="inferred from homology"/>
<evidence type="ECO:0000256" key="5">
    <source>
        <dbReference type="ARBA" id="ARBA00041499"/>
    </source>
</evidence>
<dbReference type="GO" id="GO:0006024">
    <property type="term" value="P:glycosaminoglycan biosynthetic process"/>
    <property type="evidence" value="ECO:0007669"/>
    <property type="project" value="TreeGrafter"/>
</dbReference>
<evidence type="ECO:0000256" key="6">
    <source>
        <dbReference type="SAM" id="Phobius"/>
    </source>
</evidence>
<dbReference type="SUPFAM" id="SSF53254">
    <property type="entry name" value="Phosphoglycerate mutase-like"/>
    <property type="match status" value="1"/>
</dbReference>
<feature type="transmembrane region" description="Helical" evidence="6">
    <location>
        <begin position="12"/>
        <end position="30"/>
    </location>
</feature>
<dbReference type="GO" id="GO:0016791">
    <property type="term" value="F:phosphatase activity"/>
    <property type="evidence" value="ECO:0007669"/>
    <property type="project" value="TreeGrafter"/>
</dbReference>